<evidence type="ECO:0000256" key="2">
    <source>
        <dbReference type="RuleBase" id="RU000363"/>
    </source>
</evidence>
<dbReference type="SUPFAM" id="SSF51735">
    <property type="entry name" value="NAD(P)-binding Rossmann-fold domains"/>
    <property type="match status" value="1"/>
</dbReference>
<dbReference type="PANTHER" id="PTHR43157:SF73">
    <property type="entry name" value="WW DOMAIN-CONTAINING OXIDOREDUCTASE-LIKE PROTEIN"/>
    <property type="match status" value="1"/>
</dbReference>
<evidence type="ECO:0008006" key="5">
    <source>
        <dbReference type="Google" id="ProtNLM"/>
    </source>
</evidence>
<reference evidence="3" key="2">
    <citation type="submission" date="2023-03" db="EMBL/GenBank/DDBJ databases">
        <authorList>
            <person name="Inwood S.N."/>
            <person name="Skelly J.G."/>
            <person name="Guhlin J."/>
            <person name="Harrop T.W.R."/>
            <person name="Goldson S.G."/>
            <person name="Dearden P.K."/>
        </authorList>
    </citation>
    <scope>NUCLEOTIDE SEQUENCE</scope>
    <source>
        <strain evidence="3">Lincoln</strain>
        <tissue evidence="3">Whole body</tissue>
    </source>
</reference>
<dbReference type="Gene3D" id="3.40.50.720">
    <property type="entry name" value="NAD(P)-binding Rossmann-like Domain"/>
    <property type="match status" value="1"/>
</dbReference>
<reference evidence="3" key="1">
    <citation type="journal article" date="2023" name="bioRxiv">
        <title>Scaffold-level genome assemblies of two parasitoid biocontrol wasps reveal the parthenogenesis mechanism and an associated novel virus.</title>
        <authorList>
            <person name="Inwood S."/>
            <person name="Skelly J."/>
            <person name="Guhlin J."/>
            <person name="Harrop T."/>
            <person name="Goldson S."/>
            <person name="Dearden P."/>
        </authorList>
    </citation>
    <scope>NUCLEOTIDE SEQUENCE</scope>
    <source>
        <strain evidence="3">Lincoln</strain>
        <tissue evidence="3">Whole body</tissue>
    </source>
</reference>
<keyword evidence="1" id="KW-0560">Oxidoreductase</keyword>
<organism evidence="3 4">
    <name type="scientific">Microctonus hyperodae</name>
    <name type="common">Parasitoid wasp</name>
    <dbReference type="NCBI Taxonomy" id="165561"/>
    <lineage>
        <taxon>Eukaryota</taxon>
        <taxon>Metazoa</taxon>
        <taxon>Ecdysozoa</taxon>
        <taxon>Arthropoda</taxon>
        <taxon>Hexapoda</taxon>
        <taxon>Insecta</taxon>
        <taxon>Pterygota</taxon>
        <taxon>Neoptera</taxon>
        <taxon>Endopterygota</taxon>
        <taxon>Hymenoptera</taxon>
        <taxon>Apocrita</taxon>
        <taxon>Ichneumonoidea</taxon>
        <taxon>Braconidae</taxon>
        <taxon>Euphorinae</taxon>
        <taxon>Microctonus</taxon>
    </lineage>
</organism>
<protein>
    <recommendedName>
        <fullName evidence="5">Retinol dehydrogenase 11</fullName>
    </recommendedName>
</protein>
<comment type="caution">
    <text evidence="3">The sequence shown here is derived from an EMBL/GenBank/DDBJ whole genome shotgun (WGS) entry which is preliminary data.</text>
</comment>
<proteinExistence type="inferred from homology"/>
<dbReference type="PRINTS" id="PR00081">
    <property type="entry name" value="GDHRDH"/>
</dbReference>
<dbReference type="GO" id="GO:0016491">
    <property type="term" value="F:oxidoreductase activity"/>
    <property type="evidence" value="ECO:0007669"/>
    <property type="project" value="UniProtKB-KW"/>
</dbReference>
<comment type="similarity">
    <text evidence="2">Belongs to the short-chain dehydrogenases/reductases (SDR) family.</text>
</comment>
<dbReference type="Pfam" id="PF00106">
    <property type="entry name" value="adh_short"/>
    <property type="match status" value="1"/>
</dbReference>
<accession>A0AA39KUZ9</accession>
<name>A0AA39KUZ9_MICHY</name>
<evidence type="ECO:0000313" key="3">
    <source>
        <dbReference type="EMBL" id="KAK0174760.1"/>
    </source>
</evidence>
<dbReference type="Proteomes" id="UP001168972">
    <property type="component" value="Unassembled WGS sequence"/>
</dbReference>
<dbReference type="EMBL" id="JAQQBR010000006">
    <property type="protein sequence ID" value="KAK0174760.1"/>
    <property type="molecule type" value="Genomic_DNA"/>
</dbReference>
<evidence type="ECO:0000313" key="4">
    <source>
        <dbReference type="Proteomes" id="UP001168972"/>
    </source>
</evidence>
<dbReference type="PANTHER" id="PTHR43157">
    <property type="entry name" value="PHOSPHATIDYLINOSITOL-GLYCAN BIOSYNTHESIS CLASS F PROTEIN-RELATED"/>
    <property type="match status" value="1"/>
</dbReference>
<keyword evidence="4" id="KW-1185">Reference proteome</keyword>
<dbReference type="InterPro" id="IPR036291">
    <property type="entry name" value="NAD(P)-bd_dom_sf"/>
</dbReference>
<dbReference type="InterPro" id="IPR002347">
    <property type="entry name" value="SDR_fam"/>
</dbReference>
<dbReference type="PRINTS" id="PR00080">
    <property type="entry name" value="SDRFAMILY"/>
</dbReference>
<gene>
    <name evidence="3" type="ORF">PV327_010493</name>
</gene>
<evidence type="ECO:0000256" key="1">
    <source>
        <dbReference type="ARBA" id="ARBA00023002"/>
    </source>
</evidence>
<dbReference type="AlphaFoldDB" id="A0AA39KUZ9"/>
<sequence>MWPFSRKCQSKVRLVGKTVVITGANIGIGKESARDLYRRGARVILACRDINKANLAVEDLKKNPPSRPEREQFNGEPGELIVCKLNLCSLASVRECAKLLNDTEPNIHILINNAGVMMCPFAKTEDGYETHLQTNHLGHFLFTLLLLPKIMKSTPARIINVSSLAHSALGGDIHFDDINLEKSYAPIKAYSQSKLANVLFTKELDRRLKEAKIEGVNVYSLHPGVISTELGRHLDSAFFPGAQASFKMFSSIFVKSPETGAQTTLHCATSEQAGKESGLYYRECAVTSSSRKSRNLEIARRLWDESVKMVGWTPNDNFMELLTAAARDIAPEKR</sequence>